<dbReference type="Pfam" id="PF00400">
    <property type="entry name" value="WD40"/>
    <property type="match status" value="3"/>
</dbReference>
<dbReference type="InterPro" id="IPR015943">
    <property type="entry name" value="WD40/YVTN_repeat-like_dom_sf"/>
</dbReference>
<dbReference type="EnsemblMetazoa" id="CapteT171404">
    <property type="protein sequence ID" value="CapteP171404"/>
    <property type="gene ID" value="CapteG171404"/>
</dbReference>
<protein>
    <submittedName>
        <fullName evidence="2 3">Uncharacterized protein</fullName>
    </submittedName>
</protein>
<feature type="repeat" description="WD" evidence="1">
    <location>
        <begin position="236"/>
        <end position="271"/>
    </location>
</feature>
<dbReference type="PANTHER" id="PTHR44666">
    <property type="entry name" value="WD REPEAT-CONTAINING PROTEIN 53"/>
    <property type="match status" value="1"/>
</dbReference>
<dbReference type="Gene3D" id="2.130.10.10">
    <property type="entry name" value="YVTN repeat-like/Quinoprotein amine dehydrogenase"/>
    <property type="match status" value="2"/>
</dbReference>
<keyword evidence="1" id="KW-0853">WD repeat</keyword>
<dbReference type="InterPro" id="IPR001680">
    <property type="entry name" value="WD40_rpt"/>
</dbReference>
<reference evidence="4" key="1">
    <citation type="submission" date="2012-12" db="EMBL/GenBank/DDBJ databases">
        <authorList>
            <person name="Hellsten U."/>
            <person name="Grimwood J."/>
            <person name="Chapman J.A."/>
            <person name="Shapiro H."/>
            <person name="Aerts A."/>
            <person name="Otillar R.P."/>
            <person name="Terry A.Y."/>
            <person name="Boore J.L."/>
            <person name="Simakov O."/>
            <person name="Marletaz F."/>
            <person name="Cho S.-J."/>
            <person name="Edsinger-Gonzales E."/>
            <person name="Havlak P."/>
            <person name="Kuo D.-H."/>
            <person name="Larsson T."/>
            <person name="Lv J."/>
            <person name="Arendt D."/>
            <person name="Savage R."/>
            <person name="Osoegawa K."/>
            <person name="de Jong P."/>
            <person name="Lindberg D.R."/>
            <person name="Seaver E.C."/>
            <person name="Weisblat D.A."/>
            <person name="Putnam N.H."/>
            <person name="Grigoriev I.V."/>
            <person name="Rokhsar D.S."/>
        </authorList>
    </citation>
    <scope>NUCLEOTIDE SEQUENCE</scope>
    <source>
        <strain evidence="4">I ESC-2004</strain>
    </source>
</reference>
<name>R7TFF8_CAPTE</name>
<dbReference type="EMBL" id="AMQN01013423">
    <property type="status" value="NOT_ANNOTATED_CDS"/>
    <property type="molecule type" value="Genomic_DNA"/>
</dbReference>
<evidence type="ECO:0000313" key="2">
    <source>
        <dbReference type="EMBL" id="ELT92232.1"/>
    </source>
</evidence>
<dbReference type="InterPro" id="IPR042453">
    <property type="entry name" value="WDR53"/>
</dbReference>
<dbReference type="SUPFAM" id="SSF50978">
    <property type="entry name" value="WD40 repeat-like"/>
    <property type="match status" value="1"/>
</dbReference>
<sequence length="337" mass="36751">MGSRLDGGHSDSVLSVIHSNGPDARIVSGGEDGELCIWTSDGSSHQKLKLSDNGDVTSMAASQLHPNILYVSCGKKIFKLDIHQGGQILDTLEFNDDEINQICLNEKEEFLSACDDSGVIRVINLVERKVQKTLRKHSNICATVCFRPKRPWELISGGYDSHLMQWDFSKGRSFCRINLEDYGHPPDNLDSYLVSPPFIHMLALSPDGSMLACGTENALVHLFSASKKNLAYLHTLRAHISGVCQVHFPAFQSDMLISGGNDGNILFWKVSLDLLPAPACNGHSEGAEPQNSSVSPVSSIKHGAKINWLASGVSTGQQKFIVVADNSSHLTLYPLPE</sequence>
<gene>
    <name evidence="2" type="ORF">CAPTEDRAFT_171404</name>
</gene>
<reference evidence="2 4" key="2">
    <citation type="journal article" date="2013" name="Nature">
        <title>Insights into bilaterian evolution from three spiralian genomes.</title>
        <authorList>
            <person name="Simakov O."/>
            <person name="Marletaz F."/>
            <person name="Cho S.J."/>
            <person name="Edsinger-Gonzales E."/>
            <person name="Havlak P."/>
            <person name="Hellsten U."/>
            <person name="Kuo D.H."/>
            <person name="Larsson T."/>
            <person name="Lv J."/>
            <person name="Arendt D."/>
            <person name="Savage R."/>
            <person name="Osoegawa K."/>
            <person name="de Jong P."/>
            <person name="Grimwood J."/>
            <person name="Chapman J.A."/>
            <person name="Shapiro H."/>
            <person name="Aerts A."/>
            <person name="Otillar R.P."/>
            <person name="Terry A.Y."/>
            <person name="Boore J.L."/>
            <person name="Grigoriev I.V."/>
            <person name="Lindberg D.R."/>
            <person name="Seaver E.C."/>
            <person name="Weisblat D.A."/>
            <person name="Putnam N.H."/>
            <person name="Rokhsar D.S."/>
        </authorList>
    </citation>
    <scope>NUCLEOTIDE SEQUENCE</scope>
    <source>
        <strain evidence="2 4">I ESC-2004</strain>
    </source>
</reference>
<reference evidence="3" key="3">
    <citation type="submission" date="2015-06" db="UniProtKB">
        <authorList>
            <consortium name="EnsemblMetazoa"/>
        </authorList>
    </citation>
    <scope>IDENTIFICATION</scope>
</reference>
<dbReference type="SMART" id="SM00320">
    <property type="entry name" value="WD40"/>
    <property type="match status" value="6"/>
</dbReference>
<dbReference type="OMA" id="GDLMVWG"/>
<dbReference type="STRING" id="283909.R7TFF8"/>
<proteinExistence type="predicted"/>
<keyword evidence="4" id="KW-1185">Reference proteome</keyword>
<dbReference type="InterPro" id="IPR036322">
    <property type="entry name" value="WD40_repeat_dom_sf"/>
</dbReference>
<evidence type="ECO:0000313" key="4">
    <source>
        <dbReference type="Proteomes" id="UP000014760"/>
    </source>
</evidence>
<dbReference type="Proteomes" id="UP000014760">
    <property type="component" value="Unassembled WGS sequence"/>
</dbReference>
<dbReference type="OrthoDB" id="2161379at2759"/>
<evidence type="ECO:0000256" key="1">
    <source>
        <dbReference type="PROSITE-ProRule" id="PRU00221"/>
    </source>
</evidence>
<dbReference type="AlphaFoldDB" id="R7TFF8"/>
<dbReference type="EMBL" id="KB310211">
    <property type="protein sequence ID" value="ELT92232.1"/>
    <property type="molecule type" value="Genomic_DNA"/>
</dbReference>
<dbReference type="HOGENOM" id="CLU_057939_1_0_1"/>
<organism evidence="2">
    <name type="scientific">Capitella teleta</name>
    <name type="common">Polychaete worm</name>
    <dbReference type="NCBI Taxonomy" id="283909"/>
    <lineage>
        <taxon>Eukaryota</taxon>
        <taxon>Metazoa</taxon>
        <taxon>Spiralia</taxon>
        <taxon>Lophotrochozoa</taxon>
        <taxon>Annelida</taxon>
        <taxon>Polychaeta</taxon>
        <taxon>Sedentaria</taxon>
        <taxon>Scolecida</taxon>
        <taxon>Capitellidae</taxon>
        <taxon>Capitella</taxon>
    </lineage>
</organism>
<evidence type="ECO:0000313" key="3">
    <source>
        <dbReference type="EnsemblMetazoa" id="CapteP171404"/>
    </source>
</evidence>
<dbReference type="PROSITE" id="PS50082">
    <property type="entry name" value="WD_REPEATS_2"/>
    <property type="match status" value="1"/>
</dbReference>
<accession>R7TFF8</accession>
<dbReference type="PANTHER" id="PTHR44666:SF1">
    <property type="entry name" value="WD REPEAT-CONTAINING PROTEIN 53"/>
    <property type="match status" value="1"/>
</dbReference>